<sequence length="187" mass="19075">MVLFVALIVLIAMTLAALALMRSVDSANIIAGNLAFQEAATHSADTGVEAATAWLQTNNTGSTLDADDSTNGYAANGSAATNSPGAGQSWDNFWSSSLATTRARQAVALDSAGNNVSYVIDRLCNNAGSKTGGASCVASPVVQAATGNAEEAGQIPLNAPSVVYYRITVRVSGPRNTVSYVQAVVSM</sequence>
<evidence type="ECO:0000313" key="2">
    <source>
        <dbReference type="Proteomes" id="UP000030302"/>
    </source>
</evidence>
<dbReference type="EMBL" id="CP009962">
    <property type="protein sequence ID" value="AIY43267.1"/>
    <property type="molecule type" value="Genomic_DNA"/>
</dbReference>
<dbReference type="STRING" id="279058.LT85_4109"/>
<gene>
    <name evidence="1" type="primary">pilX</name>
    <name evidence="1" type="ORF">LT85_4109</name>
</gene>
<dbReference type="KEGG" id="care:LT85_4109"/>
<accession>A0A0A1FK77</accession>
<protein>
    <submittedName>
        <fullName evidence="1">Type IV fimbrial biogenesis protein PilX</fullName>
    </submittedName>
</protein>
<evidence type="ECO:0000313" key="1">
    <source>
        <dbReference type="EMBL" id="AIY43267.1"/>
    </source>
</evidence>
<proteinExistence type="predicted"/>
<dbReference type="Proteomes" id="UP000030302">
    <property type="component" value="Chromosome"/>
</dbReference>
<keyword evidence="2" id="KW-1185">Reference proteome</keyword>
<organism evidence="1 2">
    <name type="scientific">Collimonas arenae</name>
    <dbReference type="NCBI Taxonomy" id="279058"/>
    <lineage>
        <taxon>Bacteria</taxon>
        <taxon>Pseudomonadati</taxon>
        <taxon>Pseudomonadota</taxon>
        <taxon>Betaproteobacteria</taxon>
        <taxon>Burkholderiales</taxon>
        <taxon>Oxalobacteraceae</taxon>
        <taxon>Collimonas</taxon>
    </lineage>
</organism>
<dbReference type="AlphaFoldDB" id="A0A0A1FK77"/>
<dbReference type="HOGENOM" id="CLU_105026_0_0_4"/>
<name>A0A0A1FK77_9BURK</name>
<reference evidence="2" key="1">
    <citation type="journal article" date="2014" name="Soil Biol. Biochem.">
        <title>Structure and function of bacterial communities in ageing soils: Insights from the Mendocino ecological staircase.</title>
        <authorList>
            <person name="Uroz S."/>
            <person name="Tech J.J."/>
            <person name="Sawaya N.A."/>
            <person name="Frey-Klett P."/>
            <person name="Leveau J.H.J."/>
        </authorList>
    </citation>
    <scope>NUCLEOTIDE SEQUENCE [LARGE SCALE GENOMIC DNA]</scope>
    <source>
        <strain evidence="2">Cal35</strain>
    </source>
</reference>